<dbReference type="EMBL" id="CP093313">
    <property type="protein sequence ID" value="UWZ84662.1"/>
    <property type="molecule type" value="Genomic_DNA"/>
</dbReference>
<dbReference type="Proteomes" id="UP001059380">
    <property type="component" value="Chromosome"/>
</dbReference>
<dbReference type="AlphaFoldDB" id="A0A9J7BUR2"/>
<proteinExistence type="predicted"/>
<name>A0A9J7BUR2_9BACT</name>
<evidence type="ECO:0000313" key="2">
    <source>
        <dbReference type="Proteomes" id="UP001059380"/>
    </source>
</evidence>
<dbReference type="KEGG" id="orp:MOP44_01705"/>
<sequence length="210" mass="23589">MPYKCFLIQPSKVWTVEVSLHGIAGCLKGYMGSHFFEAELFRGEQNEAEKFFALGTVSRQFDGVCRHCAEKRAGLVSTSGCVGSMWERSDTGETKRRIDEFPAGAMWFADWYKSDERKDAAGRHLYDWDWDNQFEPPLIVKTPGGDWNIDSRCSNCTMPADKTHRCWVRHGNVPEITVDKNGHTCAAGAGSILCGNYHGFLRNGYLTDGC</sequence>
<evidence type="ECO:0000313" key="1">
    <source>
        <dbReference type="EMBL" id="UWZ84662.1"/>
    </source>
</evidence>
<reference evidence="1" key="1">
    <citation type="submission" date="2021-04" db="EMBL/GenBank/DDBJ databases">
        <title>Phylogenetic analysis of Acidobacteriaceae.</title>
        <authorList>
            <person name="Qiu L."/>
            <person name="Zhang Q."/>
        </authorList>
    </citation>
    <scope>NUCLEOTIDE SEQUENCE</scope>
    <source>
        <strain evidence="1">DSM 25168</strain>
    </source>
</reference>
<accession>A0A9J7BUR2</accession>
<organism evidence="1 2">
    <name type="scientific">Occallatibacter riparius</name>
    <dbReference type="NCBI Taxonomy" id="1002689"/>
    <lineage>
        <taxon>Bacteria</taxon>
        <taxon>Pseudomonadati</taxon>
        <taxon>Acidobacteriota</taxon>
        <taxon>Terriglobia</taxon>
        <taxon>Terriglobales</taxon>
        <taxon>Acidobacteriaceae</taxon>
        <taxon>Occallatibacter</taxon>
    </lineage>
</organism>
<keyword evidence="2" id="KW-1185">Reference proteome</keyword>
<dbReference type="RefSeq" id="WP_260794169.1">
    <property type="nucleotide sequence ID" value="NZ_CP093313.1"/>
</dbReference>
<protein>
    <submittedName>
        <fullName evidence="1">Uncharacterized protein</fullName>
    </submittedName>
</protein>
<gene>
    <name evidence="1" type="ORF">MOP44_01705</name>
</gene>